<dbReference type="PANTHER" id="PTHR13318">
    <property type="entry name" value="PARTNER OF PAIRED, ISOFORM B-RELATED"/>
    <property type="match status" value="1"/>
</dbReference>
<dbReference type="AlphaFoldDB" id="A0AA41VDT2"/>
<dbReference type="InterPro" id="IPR057207">
    <property type="entry name" value="FBXL15_LRR"/>
</dbReference>
<name>A0AA41VDT2_PAPNU</name>
<dbReference type="SUPFAM" id="SSF81383">
    <property type="entry name" value="F-box domain"/>
    <property type="match status" value="1"/>
</dbReference>
<comment type="pathway">
    <text evidence="2">Protein modification; protein ubiquitination.</text>
</comment>
<dbReference type="GO" id="GO:0009873">
    <property type="term" value="P:ethylene-activated signaling pathway"/>
    <property type="evidence" value="ECO:0007669"/>
    <property type="project" value="UniProtKB-KW"/>
</dbReference>
<dbReference type="GO" id="GO:0010105">
    <property type="term" value="P:negative regulation of ethylene-activated signaling pathway"/>
    <property type="evidence" value="ECO:0007669"/>
    <property type="project" value="UniProtKB-ARBA"/>
</dbReference>
<keyword evidence="8" id="KW-1185">Reference proteome</keyword>
<evidence type="ECO:0000256" key="3">
    <source>
        <dbReference type="ARBA" id="ARBA00022745"/>
    </source>
</evidence>
<dbReference type="PANTHER" id="PTHR13318:SF178">
    <property type="entry name" value="OS02G0200900 PROTEIN"/>
    <property type="match status" value="1"/>
</dbReference>
<dbReference type="FunFam" id="3.80.10.10:FF:000473">
    <property type="entry name" value="EIN3-binding F-box protein 1"/>
    <property type="match status" value="1"/>
</dbReference>
<evidence type="ECO:0000259" key="6">
    <source>
        <dbReference type="PROSITE" id="PS50181"/>
    </source>
</evidence>
<dbReference type="EMBL" id="JAJJMA010200637">
    <property type="protein sequence ID" value="MCL7039382.1"/>
    <property type="molecule type" value="Genomic_DNA"/>
</dbReference>
<dbReference type="Pfam" id="PF00646">
    <property type="entry name" value="F-box"/>
    <property type="match status" value="1"/>
</dbReference>
<dbReference type="GO" id="GO:0019005">
    <property type="term" value="C:SCF ubiquitin ligase complex"/>
    <property type="evidence" value="ECO:0007669"/>
    <property type="project" value="TreeGrafter"/>
</dbReference>
<evidence type="ECO:0000256" key="1">
    <source>
        <dbReference type="ARBA" id="ARBA00004123"/>
    </source>
</evidence>
<dbReference type="FunFam" id="3.80.10.10:FF:000451">
    <property type="entry name" value="EIN3-binding F-box protein 1"/>
    <property type="match status" value="1"/>
</dbReference>
<dbReference type="InterPro" id="IPR006553">
    <property type="entry name" value="Leu-rich_rpt_Cys-con_subtyp"/>
</dbReference>
<accession>A0AA41VDT2</accession>
<dbReference type="FunFam" id="3.80.10.10:FF:000595">
    <property type="entry name" value="EIN3-binding F-box protein 1"/>
    <property type="match status" value="1"/>
</dbReference>
<gene>
    <name evidence="7" type="ORF">MKW94_011157</name>
</gene>
<dbReference type="Proteomes" id="UP001177140">
    <property type="component" value="Unassembled WGS sequence"/>
</dbReference>
<dbReference type="InterPro" id="IPR001810">
    <property type="entry name" value="F-box_dom"/>
</dbReference>
<feature type="domain" description="F-box" evidence="6">
    <location>
        <begin position="55"/>
        <end position="104"/>
    </location>
</feature>
<keyword evidence="5" id="KW-0539">Nucleus</keyword>
<keyword evidence="4" id="KW-0833">Ubl conjugation pathway</keyword>
<comment type="caution">
    <text evidence="7">The sequence shown here is derived from an EMBL/GenBank/DDBJ whole genome shotgun (WGS) entry which is preliminary data.</text>
</comment>
<evidence type="ECO:0000313" key="7">
    <source>
        <dbReference type="EMBL" id="MCL7039382.1"/>
    </source>
</evidence>
<organism evidence="7 8">
    <name type="scientific">Papaver nudicaule</name>
    <name type="common">Iceland poppy</name>
    <dbReference type="NCBI Taxonomy" id="74823"/>
    <lineage>
        <taxon>Eukaryota</taxon>
        <taxon>Viridiplantae</taxon>
        <taxon>Streptophyta</taxon>
        <taxon>Embryophyta</taxon>
        <taxon>Tracheophyta</taxon>
        <taxon>Spermatophyta</taxon>
        <taxon>Magnoliopsida</taxon>
        <taxon>Ranunculales</taxon>
        <taxon>Papaveraceae</taxon>
        <taxon>Papaveroideae</taxon>
        <taxon>Papaver</taxon>
    </lineage>
</organism>
<evidence type="ECO:0000256" key="2">
    <source>
        <dbReference type="ARBA" id="ARBA00004906"/>
    </source>
</evidence>
<dbReference type="GO" id="GO:0031146">
    <property type="term" value="P:SCF-dependent proteasomal ubiquitin-dependent protein catabolic process"/>
    <property type="evidence" value="ECO:0007669"/>
    <property type="project" value="TreeGrafter"/>
</dbReference>
<dbReference type="PROSITE" id="PS50181">
    <property type="entry name" value="FBOX"/>
    <property type="match status" value="1"/>
</dbReference>
<dbReference type="Gene3D" id="3.80.10.10">
    <property type="entry name" value="Ribonuclease Inhibitor"/>
    <property type="match status" value="3"/>
</dbReference>
<dbReference type="GO" id="GO:0005634">
    <property type="term" value="C:nucleus"/>
    <property type="evidence" value="ECO:0007669"/>
    <property type="project" value="UniProtKB-SubCell"/>
</dbReference>
<keyword evidence="3" id="KW-0936">Ethylene signaling pathway</keyword>
<evidence type="ECO:0000313" key="8">
    <source>
        <dbReference type="Proteomes" id="UP001177140"/>
    </source>
</evidence>
<protein>
    <recommendedName>
        <fullName evidence="6">F-box domain-containing protein</fullName>
    </recommendedName>
</protein>
<sequence>MPALSNYRGGGDIFNGTYLTLRSSGKKNYSSLKRNRIDAPFVFSAKKEFVQKKQQPSIEVLPDECLFEIFRRLGGSDEKSSCALVSKKWLMLLSSIRSEEFVEVVPKEKASEEEEDEIDGCLTRCLKYEKATDVRLAAIAVGIAPHGGLGELKIRGNNTVRGVSDVGLAAIGRGCPSLKVLSAWDVYTIGDQGLTEIANGCHKLETLDLSKCPLVSDRALFAIAENCHDLTTLSIESCPRIGDDGLQAIARGCPKLHSITIKDCPLVGDKGICSLVSSSSFTLVKIMLENLNITDASVAVIGHYGLNVTHLALTGLKCIAERGFGVMGMGQGLQKLVSLAITSCPGLADRALELIGKGCPNLKNLSLHKCSFISDNGLVAFTKNSLSINRLRLHECNMISQYGVLAAISNCSLELKELSLVKCKGIKDFASELHLTPCSSLQSLTIGGCPDFGTNGLAALGRLCPQLQHIDISGLAGVTDAGFLSVVENCKAGLVKVNLSGCMNITDSSVKSLARLHGETLEVLKLDGCSRVTDESLASIALNCEMLKWLDVSKCAITDLAIELLSYAKTVELKTLFLSGCSHITDESVPYLADMGESLISLSLQNCNLSSDMIDLLEEKLWMCDILV</sequence>
<dbReference type="SMART" id="SM00367">
    <property type="entry name" value="LRR_CC"/>
    <property type="match status" value="13"/>
</dbReference>
<dbReference type="InterPro" id="IPR032675">
    <property type="entry name" value="LRR_dom_sf"/>
</dbReference>
<dbReference type="CDD" id="cd22159">
    <property type="entry name" value="F-box_AtTIR1-like"/>
    <property type="match status" value="1"/>
</dbReference>
<proteinExistence type="predicted"/>
<reference evidence="7" key="1">
    <citation type="submission" date="2022-03" db="EMBL/GenBank/DDBJ databases">
        <title>A functionally conserved STORR gene fusion in Papaver species that diverged 16.8 million years ago.</title>
        <authorList>
            <person name="Catania T."/>
        </authorList>
    </citation>
    <scope>NUCLEOTIDE SEQUENCE</scope>
    <source>
        <strain evidence="7">S-191538</strain>
    </source>
</reference>
<evidence type="ECO:0000256" key="5">
    <source>
        <dbReference type="ARBA" id="ARBA00023242"/>
    </source>
</evidence>
<dbReference type="SUPFAM" id="SSF52047">
    <property type="entry name" value="RNI-like"/>
    <property type="match status" value="2"/>
</dbReference>
<dbReference type="InterPro" id="IPR036047">
    <property type="entry name" value="F-box-like_dom_sf"/>
</dbReference>
<dbReference type="Pfam" id="PF25372">
    <property type="entry name" value="DUF7885"/>
    <property type="match status" value="2"/>
</dbReference>
<evidence type="ECO:0000256" key="4">
    <source>
        <dbReference type="ARBA" id="ARBA00022786"/>
    </source>
</evidence>
<comment type="subcellular location">
    <subcellularLocation>
        <location evidence="1">Nucleus</location>
    </subcellularLocation>
</comment>